<proteinExistence type="predicted"/>
<protein>
    <submittedName>
        <fullName evidence="3">Cupin domain protein</fullName>
    </submittedName>
</protein>
<dbReference type="Gene3D" id="1.10.260.40">
    <property type="entry name" value="lambda repressor-like DNA-binding domains"/>
    <property type="match status" value="1"/>
</dbReference>
<dbReference type="InterPro" id="IPR011051">
    <property type="entry name" value="RmlC_Cupin_sf"/>
</dbReference>
<dbReference type="Pfam" id="PF13443">
    <property type="entry name" value="HTH_26"/>
    <property type="match status" value="1"/>
</dbReference>
<dbReference type="InterPro" id="IPR014710">
    <property type="entry name" value="RmlC-like_jellyroll"/>
</dbReference>
<evidence type="ECO:0000313" key="3">
    <source>
        <dbReference type="EMBL" id="EEB33353.1"/>
    </source>
</evidence>
<dbReference type="eggNOG" id="COG1917">
    <property type="taxonomic scope" value="Bacteria"/>
</dbReference>
<dbReference type="SUPFAM" id="SSF47413">
    <property type="entry name" value="lambda repressor-like DNA-binding domains"/>
    <property type="match status" value="1"/>
</dbReference>
<gene>
    <name evidence="3" type="ORF">DESPIG_01765</name>
</gene>
<dbReference type="GO" id="GO:0005829">
    <property type="term" value="C:cytosol"/>
    <property type="evidence" value="ECO:0007669"/>
    <property type="project" value="TreeGrafter"/>
</dbReference>
<reference evidence="3 4" key="1">
    <citation type="submission" date="2008-10" db="EMBL/GenBank/DDBJ databases">
        <title>Draft genome sequence of Desulvovibrio piger (ATCC 29098).</title>
        <authorList>
            <person name="Sudarsanam P."/>
            <person name="Ley R."/>
            <person name="Guruge J."/>
            <person name="Turnbaugh P.J."/>
            <person name="Mahowald M."/>
            <person name="Liep D."/>
            <person name="Gordon J."/>
        </authorList>
    </citation>
    <scope>NUCLEOTIDE SEQUENCE [LARGE SCALE GENOMIC DNA]</scope>
    <source>
        <strain evidence="3 4">ATCC 29098</strain>
    </source>
</reference>
<comment type="caution">
    <text evidence="3">The sequence shown here is derived from an EMBL/GenBank/DDBJ whole genome shotgun (WGS) entry which is preliminary data.</text>
</comment>
<dbReference type="AlphaFoldDB" id="B6WUH8"/>
<organism evidence="3 4">
    <name type="scientific">Desulfovibrio piger ATCC 29098</name>
    <dbReference type="NCBI Taxonomy" id="411464"/>
    <lineage>
        <taxon>Bacteria</taxon>
        <taxon>Pseudomonadati</taxon>
        <taxon>Thermodesulfobacteriota</taxon>
        <taxon>Desulfovibrionia</taxon>
        <taxon>Desulfovibrionales</taxon>
        <taxon>Desulfovibrionaceae</taxon>
        <taxon>Desulfovibrio</taxon>
    </lineage>
</organism>
<dbReference type="PROSITE" id="PS50943">
    <property type="entry name" value="HTH_CROC1"/>
    <property type="match status" value="1"/>
</dbReference>
<reference evidence="3 4" key="2">
    <citation type="submission" date="2008-10" db="EMBL/GenBank/DDBJ databases">
        <authorList>
            <person name="Fulton L."/>
            <person name="Clifton S."/>
            <person name="Fulton B."/>
            <person name="Xu J."/>
            <person name="Minx P."/>
            <person name="Pepin K.H."/>
            <person name="Johnson M."/>
            <person name="Bhonagiri V."/>
            <person name="Nash W.E."/>
            <person name="Mardis E.R."/>
            <person name="Wilson R.K."/>
        </authorList>
    </citation>
    <scope>NUCLEOTIDE SEQUENCE [LARGE SCALE GENOMIC DNA]</scope>
    <source>
        <strain evidence="3 4">ATCC 29098</strain>
    </source>
</reference>
<dbReference type="SUPFAM" id="SSF51182">
    <property type="entry name" value="RmlC-like cupins"/>
    <property type="match status" value="1"/>
</dbReference>
<dbReference type="SMART" id="SM00530">
    <property type="entry name" value="HTH_XRE"/>
    <property type="match status" value="1"/>
</dbReference>
<dbReference type="InterPro" id="IPR010982">
    <property type="entry name" value="Lambda_DNA-bd_dom_sf"/>
</dbReference>
<dbReference type="CDD" id="cd00093">
    <property type="entry name" value="HTH_XRE"/>
    <property type="match status" value="1"/>
</dbReference>
<dbReference type="InterPro" id="IPR050807">
    <property type="entry name" value="TransReg_Diox_bact_type"/>
</dbReference>
<feature type="domain" description="HTH cro/C1-type" evidence="2">
    <location>
        <begin position="36"/>
        <end position="90"/>
    </location>
</feature>
<dbReference type="Gene3D" id="2.60.120.10">
    <property type="entry name" value="Jelly Rolls"/>
    <property type="match status" value="1"/>
</dbReference>
<sequence length="215" mass="24633">MRLYDIFQNTFLPLVFLHRLQQETDMAGKSSVGKRIRTFREERNVDLETLSQNTGLTVNFLERMENDEIYPTIGPLQKVARSLGVRLGTFLDDQFTRDPIISRIDQLGSVDPAMHTGRTPRSSYIYQALGKGKSDRNMEPFFIEIYPDKDDARKTISHQGEEFILVLKGELMVVYGRETYYLKAGETIYYNSIVPHYVGAHGDDPAQLLAVTYTP</sequence>
<evidence type="ECO:0000256" key="1">
    <source>
        <dbReference type="ARBA" id="ARBA00023125"/>
    </source>
</evidence>
<dbReference type="CDD" id="cd02209">
    <property type="entry name" value="cupin_XRE_C"/>
    <property type="match status" value="1"/>
</dbReference>
<dbReference type="InterPro" id="IPR001387">
    <property type="entry name" value="Cro/C1-type_HTH"/>
</dbReference>
<dbReference type="GO" id="GO:0003700">
    <property type="term" value="F:DNA-binding transcription factor activity"/>
    <property type="evidence" value="ECO:0007669"/>
    <property type="project" value="TreeGrafter"/>
</dbReference>
<dbReference type="Pfam" id="PF07883">
    <property type="entry name" value="Cupin_2"/>
    <property type="match status" value="1"/>
</dbReference>
<name>B6WUH8_9BACT</name>
<keyword evidence="1" id="KW-0238">DNA-binding</keyword>
<dbReference type="PANTHER" id="PTHR46797:SF19">
    <property type="entry name" value="BLL2473 PROTEIN"/>
    <property type="match status" value="1"/>
</dbReference>
<dbReference type="PANTHER" id="PTHR46797">
    <property type="entry name" value="HTH-TYPE TRANSCRIPTIONAL REGULATOR"/>
    <property type="match status" value="1"/>
</dbReference>
<dbReference type="STRING" id="901.DESPIGER_1826"/>
<evidence type="ECO:0000259" key="2">
    <source>
        <dbReference type="PROSITE" id="PS50943"/>
    </source>
</evidence>
<dbReference type="HOGENOM" id="CLU_085376_3_2_7"/>
<evidence type="ECO:0000313" key="4">
    <source>
        <dbReference type="Proteomes" id="UP000003676"/>
    </source>
</evidence>
<accession>B6WUH8</accession>
<dbReference type="GO" id="GO:0003677">
    <property type="term" value="F:DNA binding"/>
    <property type="evidence" value="ECO:0007669"/>
    <property type="project" value="UniProtKB-KW"/>
</dbReference>
<dbReference type="EMBL" id="ABXU01000055">
    <property type="protein sequence ID" value="EEB33353.1"/>
    <property type="molecule type" value="Genomic_DNA"/>
</dbReference>
<dbReference type="InterPro" id="IPR013096">
    <property type="entry name" value="Cupin_2"/>
</dbReference>
<dbReference type="Proteomes" id="UP000003676">
    <property type="component" value="Unassembled WGS sequence"/>
</dbReference>